<protein>
    <submittedName>
        <fullName evidence="1">Uncharacterized protein</fullName>
    </submittedName>
</protein>
<evidence type="ECO:0000313" key="1">
    <source>
        <dbReference type="EMBL" id="JAH92169.1"/>
    </source>
</evidence>
<reference evidence="1" key="2">
    <citation type="journal article" date="2015" name="Fish Shellfish Immunol.">
        <title>Early steps in the European eel (Anguilla anguilla)-Vibrio vulnificus interaction in the gills: Role of the RtxA13 toxin.</title>
        <authorList>
            <person name="Callol A."/>
            <person name="Pajuelo D."/>
            <person name="Ebbesson L."/>
            <person name="Teles M."/>
            <person name="MacKenzie S."/>
            <person name="Amaro C."/>
        </authorList>
    </citation>
    <scope>NUCLEOTIDE SEQUENCE</scope>
</reference>
<proteinExistence type="predicted"/>
<dbReference type="EMBL" id="GBXM01016408">
    <property type="protein sequence ID" value="JAH92169.1"/>
    <property type="molecule type" value="Transcribed_RNA"/>
</dbReference>
<name>A0A0E9WP14_ANGAN</name>
<organism evidence="1">
    <name type="scientific">Anguilla anguilla</name>
    <name type="common">European freshwater eel</name>
    <name type="synonym">Muraena anguilla</name>
    <dbReference type="NCBI Taxonomy" id="7936"/>
    <lineage>
        <taxon>Eukaryota</taxon>
        <taxon>Metazoa</taxon>
        <taxon>Chordata</taxon>
        <taxon>Craniata</taxon>
        <taxon>Vertebrata</taxon>
        <taxon>Euteleostomi</taxon>
        <taxon>Actinopterygii</taxon>
        <taxon>Neopterygii</taxon>
        <taxon>Teleostei</taxon>
        <taxon>Anguilliformes</taxon>
        <taxon>Anguillidae</taxon>
        <taxon>Anguilla</taxon>
    </lineage>
</organism>
<reference evidence="1" key="1">
    <citation type="submission" date="2014-11" db="EMBL/GenBank/DDBJ databases">
        <authorList>
            <person name="Amaro Gonzalez C."/>
        </authorList>
    </citation>
    <scope>NUCLEOTIDE SEQUENCE</scope>
</reference>
<accession>A0A0E9WP14</accession>
<sequence length="39" mass="4339">MLVNITFVDFSISHASGAAVVLTFHHFYQDNKENNVQGS</sequence>
<dbReference type="AlphaFoldDB" id="A0A0E9WP14"/>